<organism evidence="1">
    <name type="scientific">Photinus pyralis</name>
    <name type="common">Common eastern firefly</name>
    <name type="synonym">Lampyris pyralis</name>
    <dbReference type="NCBI Taxonomy" id="7054"/>
    <lineage>
        <taxon>Eukaryota</taxon>
        <taxon>Metazoa</taxon>
        <taxon>Ecdysozoa</taxon>
        <taxon>Arthropoda</taxon>
        <taxon>Hexapoda</taxon>
        <taxon>Insecta</taxon>
        <taxon>Pterygota</taxon>
        <taxon>Neoptera</taxon>
        <taxon>Endopterygota</taxon>
        <taxon>Coleoptera</taxon>
        <taxon>Polyphaga</taxon>
        <taxon>Elateriformia</taxon>
        <taxon>Elateroidea</taxon>
        <taxon>Lampyridae</taxon>
        <taxon>Lampyrinae</taxon>
        <taxon>Photinus</taxon>
    </lineage>
</organism>
<evidence type="ECO:0000313" key="1">
    <source>
        <dbReference type="EMBL" id="JAV65252.1"/>
    </source>
</evidence>
<sequence length="107" mass="12009">MCLDAEIAKTKKNSHKRFTVSAVEGAFCFSNFAHLYKKIRNFANIRDIREVEAAIERGRTRLFYDTFTSPEKSTASTGEVVEEKVKVLTKMGAKRALAGGIPGTFRF</sequence>
<name>A0A1Y1KV39_PHOPY</name>
<reference evidence="1" key="1">
    <citation type="journal article" date="2016" name="Sci. Rep.">
        <title>Molecular characterization of firefly nuptial gifts: a multi-omics approach sheds light on postcopulatory sexual selection.</title>
        <authorList>
            <person name="Al-Wathiqui N."/>
            <person name="Fallon T.R."/>
            <person name="South A."/>
            <person name="Weng J.K."/>
            <person name="Lewis S.M."/>
        </authorList>
    </citation>
    <scope>NUCLEOTIDE SEQUENCE</scope>
</reference>
<accession>A0A1Y1KV39</accession>
<dbReference type="EMBL" id="GEZM01073229">
    <property type="protein sequence ID" value="JAV65252.1"/>
    <property type="molecule type" value="Transcribed_RNA"/>
</dbReference>
<dbReference type="AlphaFoldDB" id="A0A1Y1KV39"/>
<protein>
    <submittedName>
        <fullName evidence="1">Uncharacterized protein</fullName>
    </submittedName>
</protein>
<proteinExistence type="predicted"/>